<dbReference type="InterPro" id="IPR008207">
    <property type="entry name" value="Sig_transdc_His_kin_Hpt_dom"/>
</dbReference>
<keyword evidence="9" id="KW-0067">ATP-binding</keyword>
<dbReference type="InterPro" id="IPR004358">
    <property type="entry name" value="Sig_transdc_His_kin-like_C"/>
</dbReference>
<dbReference type="SMART" id="SM00387">
    <property type="entry name" value="HATPase_c"/>
    <property type="match status" value="1"/>
</dbReference>
<dbReference type="Gene3D" id="3.30.565.10">
    <property type="entry name" value="Histidine kinase-like ATPase, C-terminal domain"/>
    <property type="match status" value="1"/>
</dbReference>
<dbReference type="PROSITE" id="PS51379">
    <property type="entry name" value="4FE4S_FER_2"/>
    <property type="match status" value="2"/>
</dbReference>
<dbReference type="EMBL" id="FTMS01000004">
    <property type="protein sequence ID" value="SIQ12397.1"/>
    <property type="molecule type" value="Genomic_DNA"/>
</dbReference>
<dbReference type="InterPro" id="IPR003594">
    <property type="entry name" value="HATPase_dom"/>
</dbReference>
<dbReference type="FunFam" id="3.30.565.10:FF:000016">
    <property type="entry name" value="Chemotaxis protein CheA, putative"/>
    <property type="match status" value="1"/>
</dbReference>
<dbReference type="InterPro" id="IPR004108">
    <property type="entry name" value="Fe_hydrogenase_lsu_C"/>
</dbReference>
<feature type="modified residue" description="Phosphohistidine" evidence="12">
    <location>
        <position position="628"/>
    </location>
</feature>
<dbReference type="GO" id="GO:0046872">
    <property type="term" value="F:metal ion binding"/>
    <property type="evidence" value="ECO:0007669"/>
    <property type="project" value="UniProtKB-KW"/>
</dbReference>
<feature type="domain" description="HPt" evidence="14">
    <location>
        <begin position="582"/>
        <end position="690"/>
    </location>
</feature>
<keyword evidence="11" id="KW-0411">Iron-sulfur</keyword>
<dbReference type="Pfam" id="PF13237">
    <property type="entry name" value="Fer4_10"/>
    <property type="match status" value="1"/>
</dbReference>
<evidence type="ECO:0000259" key="14">
    <source>
        <dbReference type="PROSITE" id="PS50894"/>
    </source>
</evidence>
<dbReference type="GO" id="GO:0005524">
    <property type="term" value="F:ATP binding"/>
    <property type="evidence" value="ECO:0007669"/>
    <property type="project" value="UniProtKB-KW"/>
</dbReference>
<dbReference type="Proteomes" id="UP000186400">
    <property type="component" value="Unassembled WGS sequence"/>
</dbReference>
<dbReference type="AlphaFoldDB" id="A0A1N6Q773"/>
<dbReference type="GO" id="GO:0000155">
    <property type="term" value="F:phosphorelay sensor kinase activity"/>
    <property type="evidence" value="ECO:0007669"/>
    <property type="project" value="UniProtKB-ARBA"/>
</dbReference>
<dbReference type="InterPro" id="IPR036641">
    <property type="entry name" value="HPT_dom_sf"/>
</dbReference>
<evidence type="ECO:0000256" key="8">
    <source>
        <dbReference type="ARBA" id="ARBA00022777"/>
    </source>
</evidence>
<dbReference type="Gene3D" id="3.40.950.10">
    <property type="entry name" value="Fe-only Hydrogenase (Larger Subunit), Chain L, domain 3"/>
    <property type="match status" value="1"/>
</dbReference>
<dbReference type="Gene3D" id="3.30.70.20">
    <property type="match status" value="1"/>
</dbReference>
<dbReference type="SUPFAM" id="SSF47226">
    <property type="entry name" value="Histidine-containing phosphotransfer domain, HPT domain"/>
    <property type="match status" value="1"/>
</dbReference>
<evidence type="ECO:0000256" key="12">
    <source>
        <dbReference type="PROSITE-ProRule" id="PRU00110"/>
    </source>
</evidence>
<dbReference type="PANTHER" id="PTHR43395:SF8">
    <property type="entry name" value="HISTIDINE KINASE"/>
    <property type="match status" value="1"/>
</dbReference>
<evidence type="ECO:0000259" key="13">
    <source>
        <dbReference type="PROSITE" id="PS50109"/>
    </source>
</evidence>
<dbReference type="PROSITE" id="PS50109">
    <property type="entry name" value="HIS_KIN"/>
    <property type="match status" value="1"/>
</dbReference>
<keyword evidence="5" id="KW-0808">Transferase</keyword>
<name>A0A1N6Q773_9SPIO</name>
<dbReference type="SUPFAM" id="SSF54862">
    <property type="entry name" value="4Fe-4S ferredoxins"/>
    <property type="match status" value="1"/>
</dbReference>
<feature type="domain" description="Histidine kinase" evidence="13">
    <location>
        <begin position="782"/>
        <end position="916"/>
    </location>
</feature>
<evidence type="ECO:0000256" key="10">
    <source>
        <dbReference type="ARBA" id="ARBA00023004"/>
    </source>
</evidence>
<sequence>MESLSPVIATDDTRCVNCHRCISVCPVKYCINGSADAVAVNHEACIGCGSCIAVCRHGARTPLDQAGAFFADLRARIPLVVLVAPSVASVFPGNYLRLNGFLRSLGAAAVFDVSFGAELTARSYVDYLEREQPKTLLAQPCPAIVSYIELLRPELLPYLAPLESPMGHTARMIRRFYPDYADHRIAALSPCLAKKREFEETGLIDYNVTFASLATYLENTGISLADYNREPYTSPPAERGVLFSSPGGLLRTVAREKPGVAEGVRKIEGPDQVYPYLNQLEEVLAAGDNPLLVDCLNCSLGCNGGPGTTSGNRSIDLLEAPLEARLREHTGGTPADPAAIRQLVDQYWEPGLYHRTYQDRSEYALLSEPSPEEMEEILREMHKYGPEDIYHCSSCGYNDCYAMAKAIFNGINRPQNCHFFQKKEINRLHDDQKRTMEEMIEQQKEYVRQRTRSIQSLLDFSGQGFLSFGSDLRVRPEYSRECHEIFGKEIEGENLAALLYDNSRDREDLADALALIFNGASTADVVFGLLDKELVIREKQIEIDYRAIDHTVIMCSLVDVTEQRMLEEQITRVNQLREMLLAVVINRDQFAALVREADRLFELLNALVARGLDQAPHHALEGALREVHTFKANAAYLKLRKTEAAAHALEDALNDFMILADAPSVQEGLEELSGQYRQELFMVKENLGAEWIAPDETLVIPRLQLLELEHQLQEGELHPGVLADHLRKLQMVPFAPLVDRLRRLAQDLASGRGKRLADLQFQGDNFLLDRENYEALSHAATHLLRNMVDHGIERPHQRERAGKPAQGQITLGCTVEKGAVSLSFEDDGAGFDIEAIGKIAREKGLIQADAQLDTTNLLKLVFSSGFSTAGQVSAVSGRGVGLAAVKEEVKGLGGRLFLKTRLGKGSRFTIVIPLQKGVQEAS</sequence>
<reference evidence="17 18" key="1">
    <citation type="submission" date="2017-01" db="EMBL/GenBank/DDBJ databases">
        <authorList>
            <person name="Mah S.A."/>
            <person name="Swanson W.J."/>
            <person name="Moy G.W."/>
            <person name="Vacquier V.D."/>
        </authorList>
    </citation>
    <scope>NUCLEOTIDE SEQUENCE [LARGE SCALE GENOMIC DNA]</scope>
    <source>
        <strain evidence="17 18">ASpG1</strain>
    </source>
</reference>
<protein>
    <recommendedName>
        <fullName evidence="2">histidine kinase</fullName>
        <ecNumber evidence="2">2.7.13.3</ecNumber>
    </recommendedName>
</protein>
<keyword evidence="8" id="KW-0418">Kinase</keyword>
<dbReference type="InterPro" id="IPR005467">
    <property type="entry name" value="His_kinase_dom"/>
</dbReference>
<dbReference type="PRINTS" id="PR00344">
    <property type="entry name" value="BCTRLSENSOR"/>
</dbReference>
<evidence type="ECO:0000256" key="1">
    <source>
        <dbReference type="ARBA" id="ARBA00000085"/>
    </source>
</evidence>
<gene>
    <name evidence="17" type="ORF">SAMN05920897_10439</name>
</gene>
<organism evidence="17 18">
    <name type="scientific">Alkalispirochaeta americana</name>
    <dbReference type="NCBI Taxonomy" id="159291"/>
    <lineage>
        <taxon>Bacteria</taxon>
        <taxon>Pseudomonadati</taxon>
        <taxon>Spirochaetota</taxon>
        <taxon>Spirochaetia</taxon>
        <taxon>Spirochaetales</taxon>
        <taxon>Spirochaetaceae</taxon>
        <taxon>Alkalispirochaeta</taxon>
    </lineage>
</organism>
<proteinExistence type="predicted"/>
<dbReference type="STRING" id="159291.SAMN05920897_10439"/>
<evidence type="ECO:0000259" key="16">
    <source>
        <dbReference type="PROSITE" id="PS51656"/>
    </source>
</evidence>
<feature type="domain" description="4Fe-4S ferredoxin-type" evidence="15">
    <location>
        <begin position="6"/>
        <end position="35"/>
    </location>
</feature>
<dbReference type="Gene3D" id="1.20.120.160">
    <property type="entry name" value="HPT domain"/>
    <property type="match status" value="1"/>
</dbReference>
<dbReference type="Pfam" id="PF02518">
    <property type="entry name" value="HATPase_c"/>
    <property type="match status" value="1"/>
</dbReference>
<dbReference type="GO" id="GO:0051539">
    <property type="term" value="F:4 iron, 4 sulfur cluster binding"/>
    <property type="evidence" value="ECO:0007669"/>
    <property type="project" value="UniProtKB-KW"/>
</dbReference>
<dbReference type="Pfam" id="PF04060">
    <property type="entry name" value="FeS"/>
    <property type="match status" value="1"/>
</dbReference>
<evidence type="ECO:0000256" key="11">
    <source>
        <dbReference type="ARBA" id="ARBA00023014"/>
    </source>
</evidence>
<keyword evidence="7" id="KW-0547">Nucleotide-binding</keyword>
<keyword evidence="18" id="KW-1185">Reference proteome</keyword>
<dbReference type="SUPFAM" id="SSF55874">
    <property type="entry name" value="ATPase domain of HSP90 chaperone/DNA topoisomerase II/histidine kinase"/>
    <property type="match status" value="1"/>
</dbReference>
<evidence type="ECO:0000313" key="18">
    <source>
        <dbReference type="Proteomes" id="UP000186400"/>
    </source>
</evidence>
<evidence type="ECO:0000256" key="7">
    <source>
        <dbReference type="ARBA" id="ARBA00022741"/>
    </source>
</evidence>
<dbReference type="InterPro" id="IPR036890">
    <property type="entry name" value="HATPase_C_sf"/>
</dbReference>
<evidence type="ECO:0000256" key="5">
    <source>
        <dbReference type="ARBA" id="ARBA00022679"/>
    </source>
</evidence>
<dbReference type="PROSITE" id="PS00198">
    <property type="entry name" value="4FE4S_FER_1"/>
    <property type="match status" value="1"/>
</dbReference>
<dbReference type="InterPro" id="IPR017900">
    <property type="entry name" value="4Fe4S_Fe_S_CS"/>
</dbReference>
<accession>A0A1N6Q773</accession>
<comment type="catalytic activity">
    <reaction evidence="1">
        <text>ATP + protein L-histidine = ADP + protein N-phospho-L-histidine.</text>
        <dbReference type="EC" id="2.7.13.3"/>
    </reaction>
</comment>
<dbReference type="PANTHER" id="PTHR43395">
    <property type="entry name" value="SENSOR HISTIDINE KINASE CHEA"/>
    <property type="match status" value="1"/>
</dbReference>
<evidence type="ECO:0000256" key="9">
    <source>
        <dbReference type="ARBA" id="ARBA00022840"/>
    </source>
</evidence>
<feature type="domain" description="4Fe-4S ferredoxin-type" evidence="15">
    <location>
        <begin position="36"/>
        <end position="65"/>
    </location>
</feature>
<dbReference type="InterPro" id="IPR051315">
    <property type="entry name" value="Bact_Chemotaxis_CheA"/>
</dbReference>
<feature type="domain" description="4Fe-4S" evidence="16">
    <location>
        <begin position="373"/>
        <end position="434"/>
    </location>
</feature>
<dbReference type="Gene3D" id="1.10.15.40">
    <property type="entry name" value="Electron transport complex subunit B, putative Fe-S cluster"/>
    <property type="match status" value="1"/>
</dbReference>
<keyword evidence="10" id="KW-0408">Iron</keyword>
<dbReference type="OrthoDB" id="9798098at2"/>
<keyword evidence="6" id="KW-0479">Metal-binding</keyword>
<evidence type="ECO:0000256" key="4">
    <source>
        <dbReference type="ARBA" id="ARBA00022553"/>
    </source>
</evidence>
<evidence type="ECO:0000313" key="17">
    <source>
        <dbReference type="EMBL" id="SIQ12397.1"/>
    </source>
</evidence>
<dbReference type="EC" id="2.7.13.3" evidence="2"/>
<evidence type="ECO:0000256" key="3">
    <source>
        <dbReference type="ARBA" id="ARBA00022485"/>
    </source>
</evidence>
<dbReference type="RefSeq" id="WP_076488007.1">
    <property type="nucleotide sequence ID" value="NZ_FTMS01000004.1"/>
</dbReference>
<evidence type="ECO:0000256" key="2">
    <source>
        <dbReference type="ARBA" id="ARBA00012438"/>
    </source>
</evidence>
<dbReference type="InterPro" id="IPR017896">
    <property type="entry name" value="4Fe4S_Fe-S-bd"/>
</dbReference>
<keyword evidence="4 12" id="KW-0597">Phosphoprotein</keyword>
<dbReference type="InterPro" id="IPR009016">
    <property type="entry name" value="Fe_hydrogenase"/>
</dbReference>
<evidence type="ECO:0000256" key="6">
    <source>
        <dbReference type="ARBA" id="ARBA00022723"/>
    </source>
</evidence>
<evidence type="ECO:0000259" key="15">
    <source>
        <dbReference type="PROSITE" id="PS51379"/>
    </source>
</evidence>
<dbReference type="PROSITE" id="PS51656">
    <property type="entry name" value="4FE4S"/>
    <property type="match status" value="1"/>
</dbReference>
<keyword evidence="3" id="KW-0004">4Fe-4S</keyword>
<dbReference type="Pfam" id="PF02906">
    <property type="entry name" value="Fe_hyd_lg_C"/>
    <property type="match status" value="1"/>
</dbReference>
<dbReference type="PROSITE" id="PS50894">
    <property type="entry name" value="HPT"/>
    <property type="match status" value="1"/>
</dbReference>
<dbReference type="SUPFAM" id="SSF53920">
    <property type="entry name" value="Fe-only hydrogenase"/>
    <property type="match status" value="1"/>
</dbReference>
<dbReference type="InterPro" id="IPR007202">
    <property type="entry name" value="4Fe-4S_dom"/>
</dbReference>